<feature type="compositionally biased region" description="Basic residues" evidence="1">
    <location>
        <begin position="26"/>
        <end position="41"/>
    </location>
</feature>
<keyword evidence="2" id="KW-0732">Signal</keyword>
<feature type="region of interest" description="Disordered" evidence="1">
    <location>
        <begin position="18"/>
        <end position="48"/>
    </location>
</feature>
<feature type="chain" id="PRO_5045043691" description="Trigger factor ribosome-binding bacterial domain-containing protein" evidence="2">
    <location>
        <begin position="18"/>
        <end position="294"/>
    </location>
</feature>
<feature type="signal peptide" evidence="2">
    <location>
        <begin position="1"/>
        <end position="17"/>
    </location>
</feature>
<gene>
    <name evidence="3" type="ORF">SO694_0002938</name>
</gene>
<protein>
    <recommendedName>
        <fullName evidence="5">Trigger factor ribosome-binding bacterial domain-containing protein</fullName>
    </recommendedName>
</protein>
<evidence type="ECO:0000313" key="4">
    <source>
        <dbReference type="Proteomes" id="UP001363151"/>
    </source>
</evidence>
<sequence>MSLALALLAVATAFAPAQRSAPRCTRAPRRRHRRQRDRRRRGGADGRRVARGLRRLGRHVLRRLWRQAGRRRAGGRRARRGRARARARASAAGARAPVPCVVEKVDLVVDSTIDAARRQYVVKGEYVAPGAAVMYAFDEIRAQAKDNLASRLPPGDIPPWIKTQMVEFSLTTVMEDLVKFTLEANGMEVVSGSDNEIIKWGEDPATEAKTYVLGGPFTFHAAFNVTLPAQAVDAGEAVRVEDLYKITEAMENRAAKICAGGGKIPNLMNNGGGGGSKKKSAAKKKKGGKKKKSR</sequence>
<keyword evidence="4" id="KW-1185">Reference proteome</keyword>
<evidence type="ECO:0000313" key="3">
    <source>
        <dbReference type="EMBL" id="KAK7239843.1"/>
    </source>
</evidence>
<proteinExistence type="predicted"/>
<dbReference type="EMBL" id="JBBJCI010000222">
    <property type="protein sequence ID" value="KAK7239843.1"/>
    <property type="molecule type" value="Genomic_DNA"/>
</dbReference>
<feature type="compositionally biased region" description="Basic residues" evidence="1">
    <location>
        <begin position="276"/>
        <end position="294"/>
    </location>
</feature>
<evidence type="ECO:0000256" key="1">
    <source>
        <dbReference type="SAM" id="MobiDB-lite"/>
    </source>
</evidence>
<evidence type="ECO:0008006" key="5">
    <source>
        <dbReference type="Google" id="ProtNLM"/>
    </source>
</evidence>
<reference evidence="3 4" key="1">
    <citation type="submission" date="2024-03" db="EMBL/GenBank/DDBJ databases">
        <title>Aureococcus anophagefferens CCMP1851 and Kratosvirus quantuckense: Draft genome of a second virus-susceptible host strain in the model system.</title>
        <authorList>
            <person name="Chase E."/>
            <person name="Truchon A.R."/>
            <person name="Schepens W."/>
            <person name="Wilhelm S.W."/>
        </authorList>
    </citation>
    <scope>NUCLEOTIDE SEQUENCE [LARGE SCALE GENOMIC DNA]</scope>
    <source>
        <strain evidence="3 4">CCMP1851</strain>
    </source>
</reference>
<comment type="caution">
    <text evidence="3">The sequence shown here is derived from an EMBL/GenBank/DDBJ whole genome shotgun (WGS) entry which is preliminary data.</text>
</comment>
<organism evidence="3 4">
    <name type="scientific">Aureococcus anophagefferens</name>
    <name type="common">Harmful bloom alga</name>
    <dbReference type="NCBI Taxonomy" id="44056"/>
    <lineage>
        <taxon>Eukaryota</taxon>
        <taxon>Sar</taxon>
        <taxon>Stramenopiles</taxon>
        <taxon>Ochrophyta</taxon>
        <taxon>Pelagophyceae</taxon>
        <taxon>Pelagomonadales</taxon>
        <taxon>Pelagomonadaceae</taxon>
        <taxon>Aureococcus</taxon>
    </lineage>
</organism>
<accession>A0ABR1FVZ1</accession>
<feature type="region of interest" description="Disordered" evidence="1">
    <location>
        <begin position="265"/>
        <end position="294"/>
    </location>
</feature>
<name>A0ABR1FVZ1_AURAN</name>
<evidence type="ECO:0000256" key="2">
    <source>
        <dbReference type="SAM" id="SignalP"/>
    </source>
</evidence>
<dbReference type="Proteomes" id="UP001363151">
    <property type="component" value="Unassembled WGS sequence"/>
</dbReference>